<dbReference type="RefSeq" id="WP_075441865.1">
    <property type="nucleotide sequence ID" value="NZ_FOQK01000002.1"/>
</dbReference>
<sequence>MAVENVCKLDEEGFMQKFFSTEGRLNRFRFFIRGFGFGLVSEGLMFLAMDYLWLVVLLGIIGMVPQFTLGIRRVHDLGKSGWWYLLILVPFVNFFFALYILFKKGTEGENEYGPDPLAEQ</sequence>
<dbReference type="GO" id="GO:0005886">
    <property type="term" value="C:plasma membrane"/>
    <property type="evidence" value="ECO:0007669"/>
    <property type="project" value="TreeGrafter"/>
</dbReference>
<evidence type="ECO:0000256" key="1">
    <source>
        <dbReference type="SAM" id="Phobius"/>
    </source>
</evidence>
<evidence type="ECO:0000313" key="2">
    <source>
        <dbReference type="EMBL" id="SFH69135.1"/>
    </source>
</evidence>
<reference evidence="2 3" key="1">
    <citation type="submission" date="2016-10" db="EMBL/GenBank/DDBJ databases">
        <authorList>
            <person name="de Groot N.N."/>
        </authorList>
    </citation>
    <scope>NUCLEOTIDE SEQUENCE [LARGE SCALE GENOMIC DNA]</scope>
    <source>
        <strain evidence="2 3">Z108</strain>
    </source>
</reference>
<dbReference type="InterPro" id="IPR008523">
    <property type="entry name" value="DUF805"/>
</dbReference>
<protein>
    <submittedName>
        <fullName evidence="2">Uncharacterized membrane protein YhaH, DUF805 family</fullName>
    </submittedName>
</protein>
<dbReference type="OrthoDB" id="9812349at2"/>
<dbReference type="PANTHER" id="PTHR34980">
    <property type="entry name" value="INNER MEMBRANE PROTEIN-RELATED-RELATED"/>
    <property type="match status" value="1"/>
</dbReference>
<keyword evidence="1" id="KW-1133">Transmembrane helix</keyword>
<feature type="transmembrane region" description="Helical" evidence="1">
    <location>
        <begin position="83"/>
        <end position="102"/>
    </location>
</feature>
<organism evidence="2 3">
    <name type="scientific">Selenomonas ruminantium</name>
    <dbReference type="NCBI Taxonomy" id="971"/>
    <lineage>
        <taxon>Bacteria</taxon>
        <taxon>Bacillati</taxon>
        <taxon>Bacillota</taxon>
        <taxon>Negativicutes</taxon>
        <taxon>Selenomonadales</taxon>
        <taxon>Selenomonadaceae</taxon>
        <taxon>Selenomonas</taxon>
    </lineage>
</organism>
<keyword evidence="1" id="KW-0472">Membrane</keyword>
<dbReference type="PANTHER" id="PTHR34980:SF3">
    <property type="entry name" value="BLR8105 PROTEIN"/>
    <property type="match status" value="1"/>
</dbReference>
<proteinExistence type="predicted"/>
<dbReference type="EMBL" id="FOQK01000002">
    <property type="protein sequence ID" value="SFH69135.1"/>
    <property type="molecule type" value="Genomic_DNA"/>
</dbReference>
<accession>A0A1I3C3I4</accession>
<keyword evidence="1" id="KW-0812">Transmembrane</keyword>
<name>A0A1I3C3I4_SELRU</name>
<dbReference type="Proteomes" id="UP000183639">
    <property type="component" value="Unassembled WGS sequence"/>
</dbReference>
<dbReference type="Pfam" id="PF05656">
    <property type="entry name" value="DUF805"/>
    <property type="match status" value="1"/>
</dbReference>
<gene>
    <name evidence="2" type="ORF">SAMN04487861_102133</name>
</gene>
<evidence type="ECO:0000313" key="3">
    <source>
        <dbReference type="Proteomes" id="UP000183639"/>
    </source>
</evidence>
<dbReference type="AlphaFoldDB" id="A0A1I3C3I4"/>
<feature type="transmembrane region" description="Helical" evidence="1">
    <location>
        <begin position="53"/>
        <end position="71"/>
    </location>
</feature>